<evidence type="ECO:0000259" key="3">
    <source>
        <dbReference type="Pfam" id="PF03413"/>
    </source>
</evidence>
<dbReference type="PROSITE" id="PS51257">
    <property type="entry name" value="PROKAR_LIPOPROTEIN"/>
    <property type="match status" value="1"/>
</dbReference>
<gene>
    <name evidence="4" type="ORF">DIW15_04365</name>
</gene>
<sequence length="218" mass="24102">MVIKRKGRCSMKKMMVWFSLMIGVFVLVGCGNGEDNTESNNPGLDTTKDEAKPNDSADETVAKEDMTYKNLPITLADVIRIYDDTHPDTDITSLSLDTSFGNFYYTVEGIDDDKEYELDIDATTGKVSNQEADDLDSDEAGGVKRQAEALDLEDIIGIEKVSEIAEKEVNDGLATDWDLKQERGKVVWEVTVEVTNKQETDVLIDAKTGDVLATEAED</sequence>
<proteinExistence type="predicted"/>
<dbReference type="InterPro" id="IPR025711">
    <property type="entry name" value="PepSY"/>
</dbReference>
<feature type="signal peptide" evidence="2">
    <location>
        <begin position="1"/>
        <end position="33"/>
    </location>
</feature>
<reference evidence="4 5" key="1">
    <citation type="journal article" date="2018" name="Nat. Biotechnol.">
        <title>A standardized bacterial taxonomy based on genome phylogeny substantially revises the tree of life.</title>
        <authorList>
            <person name="Parks D.H."/>
            <person name="Chuvochina M."/>
            <person name="Waite D.W."/>
            <person name="Rinke C."/>
            <person name="Skarshewski A."/>
            <person name="Chaumeil P.A."/>
            <person name="Hugenholtz P."/>
        </authorList>
    </citation>
    <scope>NUCLEOTIDE SEQUENCE [LARGE SCALE GENOMIC DNA]</scope>
    <source>
        <strain evidence="4">UBA11306</strain>
    </source>
</reference>
<dbReference type="Proteomes" id="UP000262195">
    <property type="component" value="Unassembled WGS sequence"/>
</dbReference>
<protein>
    <submittedName>
        <fullName evidence="4">Lysis protein</fullName>
    </submittedName>
</protein>
<name>A0A3D4S500_9ENTE</name>
<evidence type="ECO:0000256" key="1">
    <source>
        <dbReference type="SAM" id="MobiDB-lite"/>
    </source>
</evidence>
<evidence type="ECO:0000313" key="4">
    <source>
        <dbReference type="EMBL" id="HCS93925.1"/>
    </source>
</evidence>
<evidence type="ECO:0000256" key="2">
    <source>
        <dbReference type="SAM" id="SignalP"/>
    </source>
</evidence>
<dbReference type="STRING" id="1121105.GCA_000421665_01723"/>
<feature type="compositionally biased region" description="Basic and acidic residues" evidence="1">
    <location>
        <begin position="46"/>
        <end position="63"/>
    </location>
</feature>
<dbReference type="EMBL" id="DQHO01000028">
    <property type="protein sequence ID" value="HCS93925.1"/>
    <property type="molecule type" value="Genomic_DNA"/>
</dbReference>
<feature type="domain" description="PepSY" evidence="3">
    <location>
        <begin position="156"/>
        <end position="215"/>
    </location>
</feature>
<dbReference type="AlphaFoldDB" id="A0A3D4S500"/>
<feature type="domain" description="PepSY" evidence="3">
    <location>
        <begin position="72"/>
        <end position="130"/>
    </location>
</feature>
<dbReference type="Pfam" id="PF03413">
    <property type="entry name" value="PepSY"/>
    <property type="match status" value="2"/>
</dbReference>
<keyword evidence="2" id="KW-0732">Signal</keyword>
<accession>A0A3D4S500</accession>
<evidence type="ECO:0000313" key="5">
    <source>
        <dbReference type="Proteomes" id="UP000262195"/>
    </source>
</evidence>
<dbReference type="Gene3D" id="3.10.450.40">
    <property type="match status" value="2"/>
</dbReference>
<comment type="caution">
    <text evidence="4">The sequence shown here is derived from an EMBL/GenBank/DDBJ whole genome shotgun (WGS) entry which is preliminary data.</text>
</comment>
<feature type="region of interest" description="Disordered" evidence="1">
    <location>
        <begin position="37"/>
        <end position="63"/>
    </location>
</feature>
<feature type="chain" id="PRO_5017715705" evidence="2">
    <location>
        <begin position="34"/>
        <end position="218"/>
    </location>
</feature>
<organism evidence="4 5">
    <name type="scientific">Bavariicoccus seileri</name>
    <dbReference type="NCBI Taxonomy" id="549685"/>
    <lineage>
        <taxon>Bacteria</taxon>
        <taxon>Bacillati</taxon>
        <taxon>Bacillota</taxon>
        <taxon>Bacilli</taxon>
        <taxon>Lactobacillales</taxon>
        <taxon>Enterococcaceae</taxon>
        <taxon>Bavariicoccus</taxon>
    </lineage>
</organism>